<evidence type="ECO:0000313" key="1">
    <source>
        <dbReference type="EMBL" id="TYG79661.1"/>
    </source>
</evidence>
<dbReference type="EMBL" id="CM017702">
    <property type="protein sequence ID" value="TYG79661.1"/>
    <property type="molecule type" value="Genomic_DNA"/>
</dbReference>
<dbReference type="Proteomes" id="UP000323506">
    <property type="component" value="Chromosome D02"/>
</dbReference>
<protein>
    <submittedName>
        <fullName evidence="1">Uncharacterized protein</fullName>
    </submittedName>
</protein>
<name>A0A5D2DCW9_GOSDA</name>
<dbReference type="AlphaFoldDB" id="A0A5D2DCW9"/>
<evidence type="ECO:0000313" key="2">
    <source>
        <dbReference type="Proteomes" id="UP000323506"/>
    </source>
</evidence>
<reference evidence="1 2" key="1">
    <citation type="submission" date="2019-06" db="EMBL/GenBank/DDBJ databases">
        <title>WGS assembly of Gossypium darwinii.</title>
        <authorList>
            <person name="Chen Z.J."/>
            <person name="Sreedasyam A."/>
            <person name="Ando A."/>
            <person name="Song Q."/>
            <person name="De L."/>
            <person name="Hulse-Kemp A."/>
            <person name="Ding M."/>
            <person name="Ye W."/>
            <person name="Kirkbride R."/>
            <person name="Jenkins J."/>
            <person name="Plott C."/>
            <person name="Lovell J."/>
            <person name="Lin Y.-M."/>
            <person name="Vaughn R."/>
            <person name="Liu B."/>
            <person name="Li W."/>
            <person name="Simpson S."/>
            <person name="Scheffler B."/>
            <person name="Saski C."/>
            <person name="Grover C."/>
            <person name="Hu G."/>
            <person name="Conover J."/>
            <person name="Carlson J."/>
            <person name="Shu S."/>
            <person name="Boston L."/>
            <person name="Williams M."/>
            <person name="Peterson D."/>
            <person name="Mcgee K."/>
            <person name="Jones D."/>
            <person name="Wendel J."/>
            <person name="Stelly D."/>
            <person name="Grimwood J."/>
            <person name="Schmutz J."/>
        </authorList>
    </citation>
    <scope>NUCLEOTIDE SEQUENCE [LARGE SCALE GENOMIC DNA]</scope>
    <source>
        <strain evidence="1">1808015.09</strain>
    </source>
</reference>
<sequence length="71" mass="8323">MFKFLLFSFSFHFPIYRLYSLSSNSKSLTLSCLDFLDCRSTSTDPPPKQSTLKSIWHTLASFLDFNFYDYG</sequence>
<proteinExistence type="predicted"/>
<accession>A0A5D2DCW9</accession>
<organism evidence="1 2">
    <name type="scientific">Gossypium darwinii</name>
    <name type="common">Darwin's cotton</name>
    <name type="synonym">Gossypium barbadense var. darwinii</name>
    <dbReference type="NCBI Taxonomy" id="34276"/>
    <lineage>
        <taxon>Eukaryota</taxon>
        <taxon>Viridiplantae</taxon>
        <taxon>Streptophyta</taxon>
        <taxon>Embryophyta</taxon>
        <taxon>Tracheophyta</taxon>
        <taxon>Spermatophyta</taxon>
        <taxon>Magnoliopsida</taxon>
        <taxon>eudicotyledons</taxon>
        <taxon>Gunneridae</taxon>
        <taxon>Pentapetalae</taxon>
        <taxon>rosids</taxon>
        <taxon>malvids</taxon>
        <taxon>Malvales</taxon>
        <taxon>Malvaceae</taxon>
        <taxon>Malvoideae</taxon>
        <taxon>Gossypium</taxon>
    </lineage>
</organism>
<keyword evidence="2" id="KW-1185">Reference proteome</keyword>
<gene>
    <name evidence="1" type="ORF">ES288_D02G156400v1</name>
</gene>